<accession>A0A9D2CHD8</accession>
<reference evidence="3" key="1">
    <citation type="journal article" date="2021" name="PeerJ">
        <title>Extensive microbial diversity within the chicken gut microbiome revealed by metagenomics and culture.</title>
        <authorList>
            <person name="Gilroy R."/>
            <person name="Ravi A."/>
            <person name="Getino M."/>
            <person name="Pursley I."/>
            <person name="Horton D.L."/>
            <person name="Alikhan N.F."/>
            <person name="Baker D."/>
            <person name="Gharbi K."/>
            <person name="Hall N."/>
            <person name="Watson M."/>
            <person name="Adriaenssens E.M."/>
            <person name="Foster-Nyarko E."/>
            <person name="Jarju S."/>
            <person name="Secka A."/>
            <person name="Antonio M."/>
            <person name="Oren A."/>
            <person name="Chaudhuri R.R."/>
            <person name="La Ragione R."/>
            <person name="Hildebrand F."/>
            <person name="Pallen M.J."/>
        </authorList>
    </citation>
    <scope>NUCLEOTIDE SEQUENCE</scope>
    <source>
        <strain evidence="3">ChiHjej10B9-743</strain>
    </source>
</reference>
<dbReference type="AlphaFoldDB" id="A0A9D2CHD8"/>
<protein>
    <submittedName>
        <fullName evidence="3">Zinc-ribbon domain-containing protein</fullName>
    </submittedName>
</protein>
<evidence type="ECO:0000256" key="1">
    <source>
        <dbReference type="SAM" id="Phobius"/>
    </source>
</evidence>
<dbReference type="Proteomes" id="UP000824133">
    <property type="component" value="Unassembled WGS sequence"/>
</dbReference>
<evidence type="ECO:0000313" key="3">
    <source>
        <dbReference type="EMBL" id="HIY79844.1"/>
    </source>
</evidence>
<keyword evidence="1" id="KW-0472">Membrane</keyword>
<keyword evidence="1" id="KW-0812">Transmembrane</keyword>
<dbReference type="InterPro" id="IPR026870">
    <property type="entry name" value="Zinc_ribbon_dom"/>
</dbReference>
<dbReference type="Pfam" id="PF13240">
    <property type="entry name" value="Zn_Ribbon_1"/>
    <property type="match status" value="1"/>
</dbReference>
<gene>
    <name evidence="3" type="ORF">IAA42_05355</name>
</gene>
<keyword evidence="1" id="KW-1133">Transmembrane helix</keyword>
<organism evidence="3 4">
    <name type="scientific">Candidatus Olsenella excrementavium</name>
    <dbReference type="NCBI Taxonomy" id="2838709"/>
    <lineage>
        <taxon>Bacteria</taxon>
        <taxon>Bacillati</taxon>
        <taxon>Actinomycetota</taxon>
        <taxon>Coriobacteriia</taxon>
        <taxon>Coriobacteriales</taxon>
        <taxon>Atopobiaceae</taxon>
        <taxon>Olsenella</taxon>
    </lineage>
</organism>
<proteinExistence type="predicted"/>
<comment type="caution">
    <text evidence="3">The sequence shown here is derived from an EMBL/GenBank/DDBJ whole genome shotgun (WGS) entry which is preliminary data.</text>
</comment>
<evidence type="ECO:0000313" key="4">
    <source>
        <dbReference type="Proteomes" id="UP000824133"/>
    </source>
</evidence>
<feature type="domain" description="Zinc-ribbon" evidence="2">
    <location>
        <begin position="2"/>
        <end position="24"/>
    </location>
</feature>
<reference evidence="3" key="2">
    <citation type="submission" date="2021-04" db="EMBL/GenBank/DDBJ databases">
        <authorList>
            <person name="Gilroy R."/>
        </authorList>
    </citation>
    <scope>NUCLEOTIDE SEQUENCE</scope>
    <source>
        <strain evidence="3">ChiHjej10B9-743</strain>
    </source>
</reference>
<feature type="transmembrane region" description="Helical" evidence="1">
    <location>
        <begin position="50"/>
        <end position="70"/>
    </location>
</feature>
<sequence length="237" mass="24460">MFCPQCGAQLPDGSKFCAACGTQLNAAPAVAPAPAAPVSEPQVAPSRSKVVLVVAGMAALAVLALVIFGVTRCAGGGSRGSAQTVADGVSASFDTMIEGDFSADAMQRGFDGLIDLMPQEAIDNILRSRNMTRQELSGSMRALLGSIEDYTALVSLVDLSLSVSVGAPLDDDELHTVNNQLEDVGMSVNVTEGNHLACSVGMSAFGYEDSQDVSESGMYAININGSWYLWSGDGLGV</sequence>
<name>A0A9D2CHD8_9ACTN</name>
<dbReference type="EMBL" id="DXCP01000038">
    <property type="protein sequence ID" value="HIY79844.1"/>
    <property type="molecule type" value="Genomic_DNA"/>
</dbReference>
<evidence type="ECO:0000259" key="2">
    <source>
        <dbReference type="Pfam" id="PF13240"/>
    </source>
</evidence>